<reference evidence="5" key="2">
    <citation type="submission" date="2015-01" db="EMBL/GenBank/DDBJ databases">
        <title>Evolutionary Origins and Diversification of the Mycorrhizal Mutualists.</title>
        <authorList>
            <consortium name="DOE Joint Genome Institute"/>
            <consortium name="Mycorrhizal Genomics Consortium"/>
            <person name="Kohler A."/>
            <person name="Kuo A."/>
            <person name="Nagy L.G."/>
            <person name="Floudas D."/>
            <person name="Copeland A."/>
            <person name="Barry K.W."/>
            <person name="Cichocki N."/>
            <person name="Veneault-Fourrey C."/>
            <person name="LaButti K."/>
            <person name="Lindquist E.A."/>
            <person name="Lipzen A."/>
            <person name="Lundell T."/>
            <person name="Morin E."/>
            <person name="Murat C."/>
            <person name="Riley R."/>
            <person name="Ohm R."/>
            <person name="Sun H."/>
            <person name="Tunlid A."/>
            <person name="Henrissat B."/>
            <person name="Grigoriev I.V."/>
            <person name="Hibbett D.S."/>
            <person name="Martin F."/>
        </authorList>
    </citation>
    <scope>NUCLEOTIDE SEQUENCE [LARGE SCALE GENOMIC DNA]</scope>
    <source>
        <strain evidence="5">h7</strain>
    </source>
</reference>
<dbReference type="AlphaFoldDB" id="A0A0C2YVL1"/>
<dbReference type="HOGENOM" id="CLU_330406_0_0_1"/>
<dbReference type="Proteomes" id="UP000053424">
    <property type="component" value="Unassembled WGS sequence"/>
</dbReference>
<keyword evidence="1" id="KW-0175">Coiled coil</keyword>
<evidence type="ECO:0000256" key="3">
    <source>
        <dbReference type="SAM" id="Phobius"/>
    </source>
</evidence>
<evidence type="ECO:0000313" key="5">
    <source>
        <dbReference type="Proteomes" id="UP000053424"/>
    </source>
</evidence>
<reference evidence="4 5" key="1">
    <citation type="submission" date="2014-04" db="EMBL/GenBank/DDBJ databases">
        <authorList>
            <consortium name="DOE Joint Genome Institute"/>
            <person name="Kuo A."/>
            <person name="Gay G."/>
            <person name="Dore J."/>
            <person name="Kohler A."/>
            <person name="Nagy L.G."/>
            <person name="Floudas D."/>
            <person name="Copeland A."/>
            <person name="Barry K.W."/>
            <person name="Cichocki N."/>
            <person name="Veneault-Fourrey C."/>
            <person name="LaButti K."/>
            <person name="Lindquist E.A."/>
            <person name="Lipzen A."/>
            <person name="Lundell T."/>
            <person name="Morin E."/>
            <person name="Murat C."/>
            <person name="Sun H."/>
            <person name="Tunlid A."/>
            <person name="Henrissat B."/>
            <person name="Grigoriev I.V."/>
            <person name="Hibbett D.S."/>
            <person name="Martin F."/>
            <person name="Nordberg H.P."/>
            <person name="Cantor M.N."/>
            <person name="Hua S.X."/>
        </authorList>
    </citation>
    <scope>NUCLEOTIDE SEQUENCE [LARGE SCALE GENOMIC DNA]</scope>
    <source>
        <strain evidence="5">h7</strain>
    </source>
</reference>
<evidence type="ECO:0000256" key="2">
    <source>
        <dbReference type="SAM" id="MobiDB-lite"/>
    </source>
</evidence>
<dbReference type="STRING" id="686832.A0A0C2YVL1"/>
<keyword evidence="3" id="KW-0812">Transmembrane</keyword>
<feature type="region of interest" description="Disordered" evidence="2">
    <location>
        <begin position="226"/>
        <end position="280"/>
    </location>
</feature>
<feature type="transmembrane region" description="Helical" evidence="3">
    <location>
        <begin position="24"/>
        <end position="43"/>
    </location>
</feature>
<proteinExistence type="predicted"/>
<feature type="region of interest" description="Disordered" evidence="2">
    <location>
        <begin position="911"/>
        <end position="936"/>
    </location>
</feature>
<organism evidence="4 5">
    <name type="scientific">Hebeloma cylindrosporum</name>
    <dbReference type="NCBI Taxonomy" id="76867"/>
    <lineage>
        <taxon>Eukaryota</taxon>
        <taxon>Fungi</taxon>
        <taxon>Dikarya</taxon>
        <taxon>Basidiomycota</taxon>
        <taxon>Agaricomycotina</taxon>
        <taxon>Agaricomycetes</taxon>
        <taxon>Agaricomycetidae</taxon>
        <taxon>Agaricales</taxon>
        <taxon>Agaricineae</taxon>
        <taxon>Hymenogastraceae</taxon>
        <taxon>Hebeloma</taxon>
    </lineage>
</organism>
<evidence type="ECO:0000313" key="4">
    <source>
        <dbReference type="EMBL" id="KIM45037.1"/>
    </source>
</evidence>
<accession>A0A0C2YVL1</accession>
<evidence type="ECO:0000256" key="1">
    <source>
        <dbReference type="SAM" id="Coils"/>
    </source>
</evidence>
<keyword evidence="5" id="KW-1185">Reference proteome</keyword>
<keyword evidence="3" id="KW-0472">Membrane</keyword>
<dbReference type="OrthoDB" id="2548929at2759"/>
<feature type="region of interest" description="Disordered" evidence="2">
    <location>
        <begin position="686"/>
        <end position="732"/>
    </location>
</feature>
<name>A0A0C2YVL1_HEBCY</name>
<feature type="compositionally biased region" description="Polar residues" evidence="2">
    <location>
        <begin position="686"/>
        <end position="702"/>
    </location>
</feature>
<feature type="compositionally biased region" description="Basic and acidic residues" evidence="2">
    <location>
        <begin position="348"/>
        <end position="372"/>
    </location>
</feature>
<feature type="compositionally biased region" description="Basic and acidic residues" evidence="2">
    <location>
        <begin position="926"/>
        <end position="936"/>
    </location>
</feature>
<feature type="region of interest" description="Disordered" evidence="2">
    <location>
        <begin position="341"/>
        <end position="372"/>
    </location>
</feature>
<gene>
    <name evidence="4" type="ORF">M413DRAFT_441684</name>
</gene>
<feature type="compositionally biased region" description="Low complexity" evidence="2">
    <location>
        <begin position="268"/>
        <end position="279"/>
    </location>
</feature>
<feature type="coiled-coil region" evidence="1">
    <location>
        <begin position="447"/>
        <end position="495"/>
    </location>
</feature>
<dbReference type="EMBL" id="KN831772">
    <property type="protein sequence ID" value="KIM45037.1"/>
    <property type="molecule type" value="Genomic_DNA"/>
</dbReference>
<feature type="region of interest" description="Disordered" evidence="2">
    <location>
        <begin position="202"/>
        <end position="221"/>
    </location>
</feature>
<keyword evidence="3" id="KW-1133">Transmembrane helix</keyword>
<feature type="region of interest" description="Disordered" evidence="2">
    <location>
        <begin position="75"/>
        <end position="95"/>
    </location>
</feature>
<sequence>MSISMGFISLRNPFTDLVLGKGDLRSMFCLIVFLIVFFILAYLTNPTENSFRSFLTEQSFRHHLSRLDCNADEQTNGATNRSHLPRNPSQSTSASLFSVENPTPFHFANRTSIALRTPKHVFHSFAIFTIAAIAPLSKSSESDNRDACMISDSWYIGAFGKWWRGGDVIARTKDEESWSSGILSIKRLDVFPEYSGPTFSAKNLPAHFARGPPPRLRNRERPTLRHNAIHRQRSSTPPPLPKSASLPMHTTRKPSSGADRSMCDRHSSQAQQQHQQTAQPCTIIPNDAAAAAARRGSTPSMPSSTLFEHSPLIAEVLRQITSTKASVLDIRTQLSECESAASQSRAMLQHEVDNHRERKRQEDASKLELKSRTKSLEDSRRVAETLKKEAEKKFKAVQVFRDGTTQRMDILDKEILAMRQSLSEDRDFVLNHRTQVSEAEREITETLEAKRLEIKTAEDLLLVLNQRSRELEEKLASEKERLRMLRKESETFKENRVHSVDYSPRHHHHYHQQEAVWPSNNNVNLSPTLPMLQRGDIWDQALDGLNARQIYDESQFVEDHHTLSTLSNGQISNLSSRLNSPTAAKDSQPLFPGQSFLPFDNSPTSMSINGPNVDYSATSKDGGKHSQFARDMMIPDGLSTRMEHGDAISRSFQSDSDPYVDKEWRHQPSYPSYFQDEGVDDKYSLETLSPTSMHGPSISNPDGRSFESHFLSSQDRAQDRQAFDSPSVDLHHSTWAPTESEATTFLDSPGAEHPFKASDKGRPLRWFTGIGKERSTKGLNPDAKEFSLCKPAINLFNGGHSQYHNNHHLPTTTYDALNPNGLGSTTSSSSTSQSLLRAFAPSPAEREALQRALGGSTNASFERLPSLSDVGSIPASPTNAHARVVPPQHSGRDLGSLLPAWLQSLPRTRKVNFSPWDDEEPVNSKVESKESSGRRG</sequence>
<protein>
    <submittedName>
        <fullName evidence="4">Uncharacterized protein</fullName>
    </submittedName>
</protein>